<feature type="transmembrane region" description="Helical" evidence="1">
    <location>
        <begin position="54"/>
        <end position="74"/>
    </location>
</feature>
<evidence type="ECO:0000313" key="2">
    <source>
        <dbReference type="EMBL" id="SUX18552.1"/>
    </source>
</evidence>
<organism evidence="2 3">
    <name type="scientific">Cardiobacterium valvarum</name>
    <dbReference type="NCBI Taxonomy" id="194702"/>
    <lineage>
        <taxon>Bacteria</taxon>
        <taxon>Pseudomonadati</taxon>
        <taxon>Pseudomonadota</taxon>
        <taxon>Gammaproteobacteria</taxon>
        <taxon>Cardiobacteriales</taxon>
        <taxon>Cardiobacteriaceae</taxon>
        <taxon>Cardiobacterium</taxon>
    </lineage>
</organism>
<gene>
    <name evidence="2" type="ORF">NCTC13294_00297</name>
</gene>
<protein>
    <submittedName>
        <fullName evidence="2">Uncharacterized protein</fullName>
    </submittedName>
</protein>
<sequence>MSNFIPDLNDPRTRGWGGHEYEYDYGDDRDYFIFSWLGFIVLFALPFTQTPGGILIATLLLWLMLGIFLTPRYYATSQAGGNLHAPAVICDPQGLTIYDSNQRIEYQWRWQALDSVSARNNGLRIIPRDDEALTYRDFRLGRDMETLLAIAVVATGYLHGRAPSVPPAPSADINHIWYKQQDIVWLSSSNLLLPVLALAFCWPGLIQYWPDLPQETITVAIVVGFFDLLVILNHYHRYYRNSGLCQRIVIDNNGLHFLETSNRGSVLPPLSISWTDIAHIEITEEKNGRYTSNYLRITDRLSNYHKRSLSEKEDVWPGREIVAAVEAIIDHRPLPPLTSGKIPIILAEIPPAIRRFFWANVLFTAVVILGYGSCLYLHRCMVPISPQALLALVVAYMTLAAAAFFIELDYRRRTSI</sequence>
<dbReference type="AlphaFoldDB" id="A0A381DYZ7"/>
<keyword evidence="1" id="KW-1133">Transmembrane helix</keyword>
<reference evidence="2 3" key="1">
    <citation type="submission" date="2018-06" db="EMBL/GenBank/DDBJ databases">
        <authorList>
            <consortium name="Pathogen Informatics"/>
            <person name="Doyle S."/>
        </authorList>
    </citation>
    <scope>NUCLEOTIDE SEQUENCE [LARGE SCALE GENOMIC DNA]</scope>
    <source>
        <strain evidence="2 3">NCTC13294</strain>
    </source>
</reference>
<evidence type="ECO:0000313" key="3">
    <source>
        <dbReference type="Proteomes" id="UP000254572"/>
    </source>
</evidence>
<keyword evidence="3" id="KW-1185">Reference proteome</keyword>
<dbReference type="RefSeq" id="WP_115610612.1">
    <property type="nucleotide sequence ID" value="NZ_JBHLZC010000001.1"/>
</dbReference>
<evidence type="ECO:0000256" key="1">
    <source>
        <dbReference type="SAM" id="Phobius"/>
    </source>
</evidence>
<proteinExistence type="predicted"/>
<feature type="transmembrane region" description="Helical" evidence="1">
    <location>
        <begin position="356"/>
        <end position="378"/>
    </location>
</feature>
<accession>A0A381DYZ7</accession>
<feature type="transmembrane region" description="Helical" evidence="1">
    <location>
        <begin position="31"/>
        <end position="48"/>
    </location>
</feature>
<keyword evidence="1" id="KW-0472">Membrane</keyword>
<dbReference type="OrthoDB" id="7106771at2"/>
<name>A0A381DYZ7_9GAMM</name>
<feature type="transmembrane region" description="Helical" evidence="1">
    <location>
        <begin position="183"/>
        <end position="205"/>
    </location>
</feature>
<feature type="transmembrane region" description="Helical" evidence="1">
    <location>
        <begin position="217"/>
        <end position="235"/>
    </location>
</feature>
<dbReference type="EMBL" id="UFUW01000001">
    <property type="protein sequence ID" value="SUX18552.1"/>
    <property type="molecule type" value="Genomic_DNA"/>
</dbReference>
<feature type="transmembrane region" description="Helical" evidence="1">
    <location>
        <begin position="384"/>
        <end position="406"/>
    </location>
</feature>
<keyword evidence="1" id="KW-0812">Transmembrane</keyword>
<dbReference type="Proteomes" id="UP000254572">
    <property type="component" value="Unassembled WGS sequence"/>
</dbReference>